<keyword evidence="3" id="KW-1185">Reference proteome</keyword>
<dbReference type="AlphaFoldDB" id="A0A1I4NA92"/>
<accession>A0A1I4NA92</accession>
<dbReference type="RefSeq" id="WP_090667056.1">
    <property type="nucleotide sequence ID" value="NZ_CAJNAP010000017.1"/>
</dbReference>
<dbReference type="STRING" id="52442.SAMN05421880_10724"/>
<evidence type="ECO:0000313" key="2">
    <source>
        <dbReference type="EMBL" id="SFM12408.1"/>
    </source>
</evidence>
<dbReference type="OrthoDB" id="8550172at2"/>
<proteinExistence type="predicted"/>
<dbReference type="Proteomes" id="UP000601736">
    <property type="component" value="Unassembled WGS sequence"/>
</dbReference>
<organism evidence="2 3">
    <name type="scientific">Nitrosomonas nitrosa</name>
    <dbReference type="NCBI Taxonomy" id="52442"/>
    <lineage>
        <taxon>Bacteria</taxon>
        <taxon>Pseudomonadati</taxon>
        <taxon>Pseudomonadota</taxon>
        <taxon>Betaproteobacteria</taxon>
        <taxon>Nitrosomonadales</taxon>
        <taxon>Nitrosomonadaceae</taxon>
        <taxon>Nitrosomonas</taxon>
    </lineage>
</organism>
<protein>
    <recommendedName>
        <fullName evidence="4">DUF2191 domain-containing protein</fullName>
    </recommendedName>
</protein>
<evidence type="ECO:0000313" key="3">
    <source>
        <dbReference type="Proteomes" id="UP000199561"/>
    </source>
</evidence>
<sequence length="77" mass="8694">MRTTIDIDDQLLLYAKQKAAEQNCSLKNIVEDALREFFSHPPASDREIKLETFSGDGLKPGIDLDNSRRLNDVMDGL</sequence>
<dbReference type="Proteomes" id="UP000199561">
    <property type="component" value="Unassembled WGS sequence"/>
</dbReference>
<evidence type="ECO:0008006" key="4">
    <source>
        <dbReference type="Google" id="ProtNLM"/>
    </source>
</evidence>
<evidence type="ECO:0000313" key="1">
    <source>
        <dbReference type="EMBL" id="CAE6507080.1"/>
    </source>
</evidence>
<reference evidence="2 3" key="1">
    <citation type="submission" date="2016-10" db="EMBL/GenBank/DDBJ databases">
        <authorList>
            <person name="de Groot N.N."/>
        </authorList>
    </citation>
    <scope>NUCLEOTIDE SEQUENCE [LARGE SCALE GENOMIC DNA]</scope>
    <source>
        <strain evidence="2 3">Nm146</strain>
    </source>
</reference>
<reference evidence="1" key="2">
    <citation type="submission" date="2021-02" db="EMBL/GenBank/DDBJ databases">
        <authorList>
            <person name="Han P."/>
        </authorList>
    </citation>
    <scope>NUCLEOTIDE SEQUENCE</scope>
    <source>
        <strain evidence="1">Nitrosomonas nitrosa 18-3D</strain>
    </source>
</reference>
<dbReference type="EMBL" id="FOUF01000007">
    <property type="protein sequence ID" value="SFM12408.1"/>
    <property type="molecule type" value="Genomic_DNA"/>
</dbReference>
<dbReference type="EMBL" id="CAJNAP010000017">
    <property type="protein sequence ID" value="CAE6507080.1"/>
    <property type="molecule type" value="Genomic_DNA"/>
</dbReference>
<name>A0A1I4NA92_9PROT</name>
<gene>
    <name evidence="1" type="ORF">NMYAN_240008</name>
    <name evidence="2" type="ORF">SAMN05421880_10724</name>
</gene>